<evidence type="ECO:0000313" key="1">
    <source>
        <dbReference type="EMBL" id="MBW93355.1"/>
    </source>
</evidence>
<reference evidence="1" key="1">
    <citation type="submission" date="2018-02" db="EMBL/GenBank/DDBJ databases">
        <title>Rhizophora mucronata_Transcriptome.</title>
        <authorList>
            <person name="Meera S.P."/>
            <person name="Sreeshan A."/>
            <person name="Augustine A."/>
        </authorList>
    </citation>
    <scope>NUCLEOTIDE SEQUENCE</scope>
    <source>
        <tissue evidence="1">Leaf</tissue>
    </source>
</reference>
<protein>
    <submittedName>
        <fullName evidence="1">Uncharacterized protein MANES_14G063300</fullName>
    </submittedName>
</protein>
<organism evidence="1">
    <name type="scientific">Rhizophora mucronata</name>
    <name type="common">Asiatic mangrove</name>
    <dbReference type="NCBI Taxonomy" id="61149"/>
    <lineage>
        <taxon>Eukaryota</taxon>
        <taxon>Viridiplantae</taxon>
        <taxon>Streptophyta</taxon>
        <taxon>Embryophyta</taxon>
        <taxon>Tracheophyta</taxon>
        <taxon>Spermatophyta</taxon>
        <taxon>Magnoliopsida</taxon>
        <taxon>eudicotyledons</taxon>
        <taxon>Gunneridae</taxon>
        <taxon>Pentapetalae</taxon>
        <taxon>rosids</taxon>
        <taxon>fabids</taxon>
        <taxon>Malpighiales</taxon>
        <taxon>Rhizophoraceae</taxon>
        <taxon>Rhizophora</taxon>
    </lineage>
</organism>
<accession>A0A2P2JIU5</accession>
<sequence length="49" mass="5748">MPPLQEQAYHRHQDSHEHRPFQFLLCSPLTPHRGQTPQILDAISSQFVK</sequence>
<name>A0A2P2JIU5_RHIMU</name>
<dbReference type="AlphaFoldDB" id="A0A2P2JIU5"/>
<dbReference type="EMBL" id="GGEC01012872">
    <property type="protein sequence ID" value="MBW93355.1"/>
    <property type="molecule type" value="Transcribed_RNA"/>
</dbReference>
<proteinExistence type="predicted"/>